<evidence type="ECO:0000259" key="1">
    <source>
        <dbReference type="Pfam" id="PF01738"/>
    </source>
</evidence>
<dbReference type="Proteomes" id="UP000800035">
    <property type="component" value="Unassembled WGS sequence"/>
</dbReference>
<accession>A0A6A5U5M5</accession>
<keyword evidence="2" id="KW-0378">Hydrolase</keyword>
<dbReference type="AlphaFoldDB" id="A0A6A5U5M5"/>
<organism evidence="2 3">
    <name type="scientific">Byssothecium circinans</name>
    <dbReference type="NCBI Taxonomy" id="147558"/>
    <lineage>
        <taxon>Eukaryota</taxon>
        <taxon>Fungi</taxon>
        <taxon>Dikarya</taxon>
        <taxon>Ascomycota</taxon>
        <taxon>Pezizomycotina</taxon>
        <taxon>Dothideomycetes</taxon>
        <taxon>Pleosporomycetidae</taxon>
        <taxon>Pleosporales</taxon>
        <taxon>Massarineae</taxon>
        <taxon>Massarinaceae</taxon>
        <taxon>Byssothecium</taxon>
    </lineage>
</organism>
<dbReference type="InterPro" id="IPR029058">
    <property type="entry name" value="AB_hydrolase_fold"/>
</dbReference>
<dbReference type="PANTHER" id="PTHR17630">
    <property type="entry name" value="DIENELACTONE HYDROLASE"/>
    <property type="match status" value="1"/>
</dbReference>
<sequence>MSCDKCKEGFRWDGTPIGKETTLAGLNTYVTGTSKTAAILIVHDIFGWTANNSRLLADQFAELAGATVWVPDFFGGEVVAEDLLLTEELREKFNIPAFIARHNKEKRYPEISAAAKALKAEYPKLGAVGYCYGGWAVFKLGNDPALVDAVVGCHPSMVEKSELDGLTVATSIHAPEEDFTFLPDMKEHANKVIPTLGIPYEYVHFPGLQHGFASRGDRNNKKQADGMERSMRGIGHFFTEFLH</sequence>
<dbReference type="SUPFAM" id="SSF53474">
    <property type="entry name" value="alpha/beta-Hydrolases"/>
    <property type="match status" value="1"/>
</dbReference>
<feature type="domain" description="Dienelactone hydrolase" evidence="1">
    <location>
        <begin position="33"/>
        <end position="234"/>
    </location>
</feature>
<reference evidence="2" key="1">
    <citation type="journal article" date="2020" name="Stud. Mycol.">
        <title>101 Dothideomycetes genomes: a test case for predicting lifestyles and emergence of pathogens.</title>
        <authorList>
            <person name="Haridas S."/>
            <person name="Albert R."/>
            <person name="Binder M."/>
            <person name="Bloem J."/>
            <person name="Labutti K."/>
            <person name="Salamov A."/>
            <person name="Andreopoulos B."/>
            <person name="Baker S."/>
            <person name="Barry K."/>
            <person name="Bills G."/>
            <person name="Bluhm B."/>
            <person name="Cannon C."/>
            <person name="Castanera R."/>
            <person name="Culley D."/>
            <person name="Daum C."/>
            <person name="Ezra D."/>
            <person name="Gonzalez J."/>
            <person name="Henrissat B."/>
            <person name="Kuo A."/>
            <person name="Liang C."/>
            <person name="Lipzen A."/>
            <person name="Lutzoni F."/>
            <person name="Magnuson J."/>
            <person name="Mondo S."/>
            <person name="Nolan M."/>
            <person name="Ohm R."/>
            <person name="Pangilinan J."/>
            <person name="Park H.-J."/>
            <person name="Ramirez L."/>
            <person name="Alfaro M."/>
            <person name="Sun H."/>
            <person name="Tritt A."/>
            <person name="Yoshinaga Y."/>
            <person name="Zwiers L.-H."/>
            <person name="Turgeon B."/>
            <person name="Goodwin S."/>
            <person name="Spatafora J."/>
            <person name="Crous P."/>
            <person name="Grigoriev I."/>
        </authorList>
    </citation>
    <scope>NUCLEOTIDE SEQUENCE</scope>
    <source>
        <strain evidence="2">CBS 675.92</strain>
    </source>
</reference>
<keyword evidence="3" id="KW-1185">Reference proteome</keyword>
<protein>
    <submittedName>
        <fullName evidence="2">Alpha/beta-hydrolase</fullName>
    </submittedName>
</protein>
<gene>
    <name evidence="2" type="ORF">CC80DRAFT_404795</name>
</gene>
<evidence type="ECO:0000313" key="2">
    <source>
        <dbReference type="EMBL" id="KAF1960453.1"/>
    </source>
</evidence>
<dbReference type="InterPro" id="IPR002925">
    <property type="entry name" value="Dienelactn_hydro"/>
</dbReference>
<name>A0A6A5U5M5_9PLEO</name>
<evidence type="ECO:0000313" key="3">
    <source>
        <dbReference type="Proteomes" id="UP000800035"/>
    </source>
</evidence>
<dbReference type="PANTHER" id="PTHR17630:SF55">
    <property type="entry name" value="DIENELACTONE HYDROLASE FAMILY PROTEIN (AFU_ORTHOLOGUE AFUA_1G01900)"/>
    <property type="match status" value="1"/>
</dbReference>
<dbReference type="Gene3D" id="3.40.50.1820">
    <property type="entry name" value="alpha/beta hydrolase"/>
    <property type="match status" value="1"/>
</dbReference>
<dbReference type="EMBL" id="ML976983">
    <property type="protein sequence ID" value="KAF1960453.1"/>
    <property type="molecule type" value="Genomic_DNA"/>
</dbReference>
<dbReference type="Pfam" id="PF01738">
    <property type="entry name" value="DLH"/>
    <property type="match status" value="1"/>
</dbReference>
<dbReference type="OrthoDB" id="10019231at2759"/>
<dbReference type="GO" id="GO:0016787">
    <property type="term" value="F:hydrolase activity"/>
    <property type="evidence" value="ECO:0007669"/>
    <property type="project" value="UniProtKB-KW"/>
</dbReference>
<proteinExistence type="predicted"/>